<evidence type="ECO:0008006" key="3">
    <source>
        <dbReference type="Google" id="ProtNLM"/>
    </source>
</evidence>
<dbReference type="InterPro" id="IPR011333">
    <property type="entry name" value="SKP1/BTB/POZ_sf"/>
</dbReference>
<dbReference type="OMA" id="KHSEIFA"/>
<name>A8N1S8_COPC7</name>
<dbReference type="eggNOG" id="ENOG502SQWF">
    <property type="taxonomic scope" value="Eukaryota"/>
</dbReference>
<keyword evidence="2" id="KW-1185">Reference proteome</keyword>
<dbReference type="Gene3D" id="3.30.710.10">
    <property type="entry name" value="Potassium Channel Kv1.1, Chain A"/>
    <property type="match status" value="1"/>
</dbReference>
<dbReference type="InParanoid" id="A8N1S8"/>
<dbReference type="STRING" id="240176.A8N1S8"/>
<gene>
    <name evidence="1" type="ORF">CC1G_03621</name>
</gene>
<sequence length="243" mass="26818">MNTSTRHAPLPNPGGLHKLQSALVAVSLSDGEAMAAIVEDKEYHLDVVVFQVENVLFKVPKYPFTDSGGVFGTLFSLPTPADSGCGEAEGSSNANPIRLDQTKVDDFRAFLKVLIPKSVPAKYDLSLAEWTSVLALSTKWDFDDMRNFAIESMSPILKEKHVWKVVLGQQYHVRSWLKEGCMHLVTRWSGPSKDEAAQLGLEITVTIYLIREKMLRCRGVYDVAKAVEDEFATELGAEGPSTS</sequence>
<dbReference type="AlphaFoldDB" id="A8N1S8"/>
<dbReference type="OrthoDB" id="3193844at2759"/>
<dbReference type="EMBL" id="AACS02000001">
    <property type="protein sequence ID" value="EAU92834.1"/>
    <property type="molecule type" value="Genomic_DNA"/>
</dbReference>
<comment type="caution">
    <text evidence="1">The sequence shown here is derived from an EMBL/GenBank/DDBJ whole genome shotgun (WGS) entry which is preliminary data.</text>
</comment>
<accession>A8N1S8</accession>
<dbReference type="Proteomes" id="UP000001861">
    <property type="component" value="Unassembled WGS sequence"/>
</dbReference>
<dbReference type="RefSeq" id="XP_001828827.1">
    <property type="nucleotide sequence ID" value="XM_001828775.2"/>
</dbReference>
<organism evidence="1 2">
    <name type="scientific">Coprinopsis cinerea (strain Okayama-7 / 130 / ATCC MYA-4618 / FGSC 9003)</name>
    <name type="common">Inky cap fungus</name>
    <name type="synonym">Hormographiella aspergillata</name>
    <dbReference type="NCBI Taxonomy" id="240176"/>
    <lineage>
        <taxon>Eukaryota</taxon>
        <taxon>Fungi</taxon>
        <taxon>Dikarya</taxon>
        <taxon>Basidiomycota</taxon>
        <taxon>Agaricomycotina</taxon>
        <taxon>Agaricomycetes</taxon>
        <taxon>Agaricomycetidae</taxon>
        <taxon>Agaricales</taxon>
        <taxon>Agaricineae</taxon>
        <taxon>Psathyrellaceae</taxon>
        <taxon>Coprinopsis</taxon>
    </lineage>
</organism>
<dbReference type="GeneID" id="6005410"/>
<evidence type="ECO:0000313" key="1">
    <source>
        <dbReference type="EMBL" id="EAU92834.1"/>
    </source>
</evidence>
<reference evidence="1 2" key="1">
    <citation type="journal article" date="2010" name="Proc. Natl. Acad. Sci. U.S.A.">
        <title>Insights into evolution of multicellular fungi from the assembled chromosomes of the mushroom Coprinopsis cinerea (Coprinus cinereus).</title>
        <authorList>
            <person name="Stajich J.E."/>
            <person name="Wilke S.K."/>
            <person name="Ahren D."/>
            <person name="Au C.H."/>
            <person name="Birren B.W."/>
            <person name="Borodovsky M."/>
            <person name="Burns C."/>
            <person name="Canback B."/>
            <person name="Casselton L.A."/>
            <person name="Cheng C.K."/>
            <person name="Deng J."/>
            <person name="Dietrich F.S."/>
            <person name="Fargo D.C."/>
            <person name="Farman M.L."/>
            <person name="Gathman A.C."/>
            <person name="Goldberg J."/>
            <person name="Guigo R."/>
            <person name="Hoegger P.J."/>
            <person name="Hooker J.B."/>
            <person name="Huggins A."/>
            <person name="James T.Y."/>
            <person name="Kamada T."/>
            <person name="Kilaru S."/>
            <person name="Kodira C."/>
            <person name="Kues U."/>
            <person name="Kupfer D."/>
            <person name="Kwan H.S."/>
            <person name="Lomsadze A."/>
            <person name="Li W."/>
            <person name="Lilly W.W."/>
            <person name="Ma L.J."/>
            <person name="Mackey A.J."/>
            <person name="Manning G."/>
            <person name="Martin F."/>
            <person name="Muraguchi H."/>
            <person name="Natvig D.O."/>
            <person name="Palmerini H."/>
            <person name="Ramesh M.A."/>
            <person name="Rehmeyer C.J."/>
            <person name="Roe B.A."/>
            <person name="Shenoy N."/>
            <person name="Stanke M."/>
            <person name="Ter-Hovhannisyan V."/>
            <person name="Tunlid A."/>
            <person name="Velagapudi R."/>
            <person name="Vision T.J."/>
            <person name="Zeng Q."/>
            <person name="Zolan M.E."/>
            <person name="Pukkila P.J."/>
        </authorList>
    </citation>
    <scope>NUCLEOTIDE SEQUENCE [LARGE SCALE GENOMIC DNA]</scope>
    <source>
        <strain evidence="2">Okayama-7 / 130 / ATCC MYA-4618 / FGSC 9003</strain>
    </source>
</reference>
<dbReference type="VEuPathDB" id="FungiDB:CC1G_03621"/>
<dbReference type="KEGG" id="cci:CC1G_03621"/>
<proteinExistence type="predicted"/>
<protein>
    <recommendedName>
        <fullName evidence="3">BTB domain-containing protein</fullName>
    </recommendedName>
</protein>
<evidence type="ECO:0000313" key="2">
    <source>
        <dbReference type="Proteomes" id="UP000001861"/>
    </source>
</evidence>